<sequence>MELTVENRQVLLTAHKTYSEVDGLQSLRDFAEYPPLCTYLAECAKSGPIPNAVVVRHLDRVAHRITGAVVDLVYQDACIGRQTEHVLRLTSARPAVLLPILVVKGQRYALLVRQVEASQGFAIVTTAMRGVVNTEGGFASDIYASALEEVGIRVADATPLSSTAFNMGNEGDPPIHLFTLTTSCDEELAEQLNEDPCFALVMLKDVFAAGDAAASLAVSLILATA</sequence>
<evidence type="ECO:0000313" key="1">
    <source>
        <dbReference type="EMBL" id="GET87879.1"/>
    </source>
</evidence>
<dbReference type="AlphaFoldDB" id="A0A640KK94"/>
<evidence type="ECO:0000313" key="2">
    <source>
        <dbReference type="Proteomes" id="UP000419144"/>
    </source>
</evidence>
<organism evidence="1 2">
    <name type="scientific">Leishmania tarentolae</name>
    <name type="common">Sauroleishmania tarentolae</name>
    <dbReference type="NCBI Taxonomy" id="5689"/>
    <lineage>
        <taxon>Eukaryota</taxon>
        <taxon>Discoba</taxon>
        <taxon>Euglenozoa</taxon>
        <taxon>Kinetoplastea</taxon>
        <taxon>Metakinetoplastina</taxon>
        <taxon>Trypanosomatida</taxon>
        <taxon>Trypanosomatidae</taxon>
        <taxon>Leishmaniinae</taxon>
        <taxon>Leishmania</taxon>
        <taxon>lizard Leishmania</taxon>
    </lineage>
</organism>
<dbReference type="OrthoDB" id="264166at2759"/>
<name>A0A640KK94_LEITA</name>
<gene>
    <name evidence="1" type="ORF">LtaPh_1816000</name>
</gene>
<proteinExistence type="predicted"/>
<protein>
    <submittedName>
        <fullName evidence="1">Uncharacterized protein</fullName>
    </submittedName>
</protein>
<accession>A0A640KK94</accession>
<dbReference type="EMBL" id="BLBS01000023">
    <property type="protein sequence ID" value="GET87879.1"/>
    <property type="molecule type" value="Genomic_DNA"/>
</dbReference>
<dbReference type="Proteomes" id="UP000419144">
    <property type="component" value="Unassembled WGS sequence"/>
</dbReference>
<dbReference type="VEuPathDB" id="TriTrypDB:LtaPh_1816000"/>
<keyword evidence="2" id="KW-1185">Reference proteome</keyword>
<comment type="caution">
    <text evidence="1">The sequence shown here is derived from an EMBL/GenBank/DDBJ whole genome shotgun (WGS) entry which is preliminary data.</text>
</comment>
<reference evidence="1" key="1">
    <citation type="submission" date="2019-11" db="EMBL/GenBank/DDBJ databases">
        <title>Leishmania tarentolae CDS.</title>
        <authorList>
            <person name="Goto Y."/>
            <person name="Yamagishi J."/>
        </authorList>
    </citation>
    <scope>NUCLEOTIDE SEQUENCE [LARGE SCALE GENOMIC DNA]</scope>
    <source>
        <strain evidence="1">Parrot Tar II</strain>
    </source>
</reference>